<dbReference type="InterPro" id="IPR022385">
    <property type="entry name" value="Rhs_assc_core"/>
</dbReference>
<feature type="region of interest" description="Disordered" evidence="2">
    <location>
        <begin position="361"/>
        <end position="435"/>
    </location>
</feature>
<gene>
    <name evidence="4" type="ORF">DTU03_24190</name>
</gene>
<protein>
    <recommendedName>
        <fullName evidence="3">Teneurin-like YD-shell domain-containing protein</fullName>
    </recommendedName>
</protein>
<evidence type="ECO:0000256" key="1">
    <source>
        <dbReference type="ARBA" id="ARBA00022737"/>
    </source>
</evidence>
<feature type="domain" description="Teneurin-like YD-shell" evidence="3">
    <location>
        <begin position="37"/>
        <end position="169"/>
    </location>
</feature>
<name>A0A5W7RZX1_SALET</name>
<dbReference type="NCBIfam" id="TIGR03696">
    <property type="entry name" value="Rhs_assc_core"/>
    <property type="match status" value="1"/>
</dbReference>
<dbReference type="EMBL" id="AAHMLI010000052">
    <property type="protein sequence ID" value="EBX8630570.1"/>
    <property type="molecule type" value="Genomic_DNA"/>
</dbReference>
<dbReference type="InterPro" id="IPR056823">
    <property type="entry name" value="TEN-like_YD-shell"/>
</dbReference>
<reference evidence="4" key="1">
    <citation type="submission" date="2018-07" db="EMBL/GenBank/DDBJ databases">
        <authorList>
            <person name="Ashton P.M."/>
            <person name="Dallman T."/>
            <person name="Nair S."/>
            <person name="De Pinna E."/>
            <person name="Peters T."/>
            <person name="Grant K."/>
        </authorList>
    </citation>
    <scope>NUCLEOTIDE SEQUENCE</scope>
    <source>
        <strain evidence="4">242348</strain>
    </source>
</reference>
<dbReference type="Gene3D" id="2.180.10.10">
    <property type="entry name" value="RHS repeat-associated core"/>
    <property type="match status" value="1"/>
</dbReference>
<dbReference type="Pfam" id="PF25023">
    <property type="entry name" value="TEN_YD-shell"/>
    <property type="match status" value="1"/>
</dbReference>
<keyword evidence="1" id="KW-0677">Repeat</keyword>
<comment type="caution">
    <text evidence="4">The sequence shown here is derived from an EMBL/GenBank/DDBJ whole genome shotgun (WGS) entry which is preliminary data.</text>
</comment>
<dbReference type="PRINTS" id="PR00394">
    <property type="entry name" value="RHSPROTEIN"/>
</dbReference>
<dbReference type="PANTHER" id="PTHR32305:SF15">
    <property type="entry name" value="PROTEIN RHSA-RELATED"/>
    <property type="match status" value="1"/>
</dbReference>
<accession>A0A5W7RZX1</accession>
<evidence type="ECO:0000256" key="2">
    <source>
        <dbReference type="SAM" id="MobiDB-lite"/>
    </source>
</evidence>
<dbReference type="AlphaFoldDB" id="A0A5W7RZX1"/>
<feature type="compositionally biased region" description="Basic and acidic residues" evidence="2">
    <location>
        <begin position="368"/>
        <end position="435"/>
    </location>
</feature>
<dbReference type="PANTHER" id="PTHR32305">
    <property type="match status" value="1"/>
</dbReference>
<evidence type="ECO:0000313" key="4">
    <source>
        <dbReference type="EMBL" id="EBX8630570.1"/>
    </source>
</evidence>
<organism evidence="4">
    <name type="scientific">Salmonella enterica subsp. enterica serovar Kintambo</name>
    <dbReference type="NCBI Taxonomy" id="1192730"/>
    <lineage>
        <taxon>Bacteria</taxon>
        <taxon>Pseudomonadati</taxon>
        <taxon>Pseudomonadota</taxon>
        <taxon>Gammaproteobacteria</taxon>
        <taxon>Enterobacterales</taxon>
        <taxon>Enterobacteriaceae</taxon>
        <taxon>Salmonella</taxon>
    </lineage>
</organism>
<evidence type="ECO:0000259" key="3">
    <source>
        <dbReference type="Pfam" id="PF25023"/>
    </source>
</evidence>
<dbReference type="InterPro" id="IPR050708">
    <property type="entry name" value="T6SS_VgrG/RHS"/>
</dbReference>
<proteinExistence type="predicted"/>
<sequence>MWRQTEYDVSGRVSHRRTAKERNSVRGITAEEWYTWDSGDRLTEDRIRWPEELVPQMRVYRYDKADRIISVVTDDHFGECEEEYRYDACGNLFNGAPCVANRLEEYGSTSYRYDEFGRLSRKWSASQDQRFEYDADSRLVRVENVAGTLYTQVEMEYDLTGRRTAKRAHRRWTKAVEETEFRWAGMRLYGEQQPDSPEVLFTYEEGSYAPLAQVLGRGEKTRVRWFRNGLNGSPEALTDSDGVVKWRQQWPARLWGRERHEVLKDAHGVMQNLRFQGQYLDRETGLHYNLFRYYDPECGRFTQPDPANLEGGINLYAYAPNPLGWIDPWGLCKVHGNSKKSEKAQHGYEIRDTRTGKVVKTGISGGRIRKDGKSSRAEKQVRDWNNEPGNEGRYESDVVHHEPAGPGAREKALDWEKQNADKHRPTLDPERHKTP</sequence>